<dbReference type="SUPFAM" id="SSF56235">
    <property type="entry name" value="N-terminal nucleophile aminohydrolases (Ntn hydrolases)"/>
    <property type="match status" value="1"/>
</dbReference>
<dbReference type="PRINTS" id="PR01210">
    <property type="entry name" value="GGTRANSPTASE"/>
</dbReference>
<feature type="active site" description="Nucleophile" evidence="4">
    <location>
        <position position="359"/>
    </location>
</feature>
<keyword evidence="8" id="KW-1185">Reference proteome</keyword>
<comment type="catalytic activity">
    <reaction evidence="3 6">
        <text>an N-terminal (5-L-glutamyl)-[peptide] + an alpha-amino acid = 5-L-glutamyl amino acid + an N-terminal L-alpha-aminoacyl-[peptide]</text>
        <dbReference type="Rhea" id="RHEA:23904"/>
        <dbReference type="Rhea" id="RHEA-COMP:9780"/>
        <dbReference type="Rhea" id="RHEA-COMP:9795"/>
        <dbReference type="ChEBI" id="CHEBI:77644"/>
        <dbReference type="ChEBI" id="CHEBI:78597"/>
        <dbReference type="ChEBI" id="CHEBI:78599"/>
        <dbReference type="ChEBI" id="CHEBI:78608"/>
        <dbReference type="EC" id="2.3.2.2"/>
    </reaction>
</comment>
<keyword evidence="6" id="KW-0378">Hydrolase</keyword>
<dbReference type="PANTHER" id="PTHR43881">
    <property type="entry name" value="GAMMA-GLUTAMYLTRANSPEPTIDASE (AFU_ORTHOLOGUE AFUA_4G13580)"/>
    <property type="match status" value="1"/>
</dbReference>
<protein>
    <recommendedName>
        <fullName evidence="6">Glutathione hydrolase proenzyme</fullName>
        <ecNumber evidence="6">2.3.2.2</ecNumber>
        <ecNumber evidence="6">3.4.19.13</ecNumber>
    </recommendedName>
    <component>
        <recommendedName>
            <fullName evidence="6">Glutathione hydrolase large chain</fullName>
        </recommendedName>
    </component>
    <component>
        <recommendedName>
            <fullName evidence="6">Glutathione hydrolase small chain</fullName>
        </recommendedName>
    </component>
</protein>
<dbReference type="Proteomes" id="UP000272238">
    <property type="component" value="Unassembled WGS sequence"/>
</dbReference>
<dbReference type="EMBL" id="RBZN01000006">
    <property type="protein sequence ID" value="RKQ19063.1"/>
    <property type="molecule type" value="Genomic_DNA"/>
</dbReference>
<dbReference type="GO" id="GO:0103068">
    <property type="term" value="F:leukotriene C4 gamma-glutamyl transferase activity"/>
    <property type="evidence" value="ECO:0007669"/>
    <property type="project" value="UniProtKB-EC"/>
</dbReference>
<keyword evidence="6 7" id="KW-0012">Acyltransferase</keyword>
<dbReference type="InterPro" id="IPR000101">
    <property type="entry name" value="GGT_peptidase"/>
</dbReference>
<comment type="subunit">
    <text evidence="6">This enzyme consists of two polypeptide chains, which are synthesized in precursor form from a single polypeptide.</text>
</comment>
<comment type="catalytic activity">
    <reaction evidence="1 6">
        <text>an S-substituted glutathione + H2O = an S-substituted L-cysteinylglycine + L-glutamate</text>
        <dbReference type="Rhea" id="RHEA:59468"/>
        <dbReference type="ChEBI" id="CHEBI:15377"/>
        <dbReference type="ChEBI" id="CHEBI:29985"/>
        <dbReference type="ChEBI" id="CHEBI:90779"/>
        <dbReference type="ChEBI" id="CHEBI:143103"/>
        <dbReference type="EC" id="3.4.19.13"/>
    </reaction>
</comment>
<dbReference type="RefSeq" id="WP_121213515.1">
    <property type="nucleotide sequence ID" value="NZ_JBBYAI010000001.1"/>
</dbReference>
<dbReference type="OrthoDB" id="9781342at2"/>
<evidence type="ECO:0000256" key="6">
    <source>
        <dbReference type="RuleBase" id="RU368036"/>
    </source>
</evidence>
<dbReference type="EC" id="2.3.2.2" evidence="6"/>
<comment type="caution">
    <text evidence="7">The sequence shown here is derived from an EMBL/GenBank/DDBJ whole genome shotgun (WGS) entry which is preliminary data.</text>
</comment>
<comment type="similarity">
    <text evidence="6">Belongs to the gamma-glutamyltransferase family.</text>
</comment>
<feature type="binding site" evidence="5">
    <location>
        <position position="442"/>
    </location>
    <ligand>
        <name>L-glutamate</name>
        <dbReference type="ChEBI" id="CHEBI:29985"/>
    </ligand>
</feature>
<dbReference type="EC" id="3.4.19.13" evidence="6"/>
<gene>
    <name evidence="7" type="primary">ggt</name>
    <name evidence="7" type="ORF">D8M03_04420</name>
</gene>
<accession>A0A494Z8W1</accession>
<dbReference type="InterPro" id="IPR043138">
    <property type="entry name" value="GGT_lsub"/>
</dbReference>
<dbReference type="GO" id="GO:0006750">
    <property type="term" value="P:glutathione biosynthetic process"/>
    <property type="evidence" value="ECO:0007669"/>
    <property type="project" value="UniProtKB-KW"/>
</dbReference>
<name>A0A494Z8W1_9BACL</name>
<comment type="pathway">
    <text evidence="6">Sulfur metabolism; glutathione metabolism.</text>
</comment>
<evidence type="ECO:0000256" key="2">
    <source>
        <dbReference type="ARBA" id="ARBA00001089"/>
    </source>
</evidence>
<keyword evidence="6" id="KW-0317">Glutathione biosynthesis</keyword>
<dbReference type="InterPro" id="IPR052896">
    <property type="entry name" value="GGT-like_enzyme"/>
</dbReference>
<dbReference type="InterPro" id="IPR029055">
    <property type="entry name" value="Ntn_hydrolases_N"/>
</dbReference>
<keyword evidence="6 7" id="KW-0808">Transferase</keyword>
<dbReference type="UniPathway" id="UPA00204"/>
<dbReference type="Gene3D" id="3.60.20.40">
    <property type="match status" value="1"/>
</dbReference>
<evidence type="ECO:0000256" key="1">
    <source>
        <dbReference type="ARBA" id="ARBA00001049"/>
    </source>
</evidence>
<dbReference type="GO" id="GO:0036374">
    <property type="term" value="F:glutathione hydrolase activity"/>
    <property type="evidence" value="ECO:0007669"/>
    <property type="project" value="UniProtKB-UniRule"/>
</dbReference>
<reference evidence="7 8" key="1">
    <citation type="journal article" date="2016" name="Antonie Van Leeuwenhoek">
        <title>Lysinibacillus endophyticus sp. nov., an indole-3-acetic acid producing endophytic bacterium isolated from corn root (Zea mays cv. Xinken-5).</title>
        <authorList>
            <person name="Yu J."/>
            <person name="Guan X."/>
            <person name="Liu C."/>
            <person name="Xiang W."/>
            <person name="Yu Z."/>
            <person name="Liu X."/>
            <person name="Wang G."/>
        </authorList>
    </citation>
    <scope>NUCLEOTIDE SEQUENCE [LARGE SCALE GENOMIC DNA]</scope>
    <source>
        <strain evidence="7 8">DSM 100506</strain>
    </source>
</reference>
<comment type="catalytic activity">
    <reaction evidence="2 6">
        <text>glutathione + H2O = L-cysteinylglycine + L-glutamate</text>
        <dbReference type="Rhea" id="RHEA:28807"/>
        <dbReference type="ChEBI" id="CHEBI:15377"/>
        <dbReference type="ChEBI" id="CHEBI:29985"/>
        <dbReference type="ChEBI" id="CHEBI:57925"/>
        <dbReference type="ChEBI" id="CHEBI:61694"/>
        <dbReference type="EC" id="3.4.19.13"/>
    </reaction>
</comment>
<evidence type="ECO:0000313" key="8">
    <source>
        <dbReference type="Proteomes" id="UP000272238"/>
    </source>
</evidence>
<dbReference type="InterPro" id="IPR043137">
    <property type="entry name" value="GGT_ssub_C"/>
</dbReference>
<evidence type="ECO:0000256" key="3">
    <source>
        <dbReference type="ARBA" id="ARBA00047417"/>
    </source>
</evidence>
<organism evidence="7 8">
    <name type="scientific">Ureibacillus endophyticus</name>
    <dbReference type="NCBI Taxonomy" id="1978490"/>
    <lineage>
        <taxon>Bacteria</taxon>
        <taxon>Bacillati</taxon>
        <taxon>Bacillota</taxon>
        <taxon>Bacilli</taxon>
        <taxon>Bacillales</taxon>
        <taxon>Caryophanaceae</taxon>
        <taxon>Ureibacillus</taxon>
    </lineage>
</organism>
<evidence type="ECO:0000313" key="7">
    <source>
        <dbReference type="EMBL" id="RKQ19063.1"/>
    </source>
</evidence>
<dbReference type="Gene3D" id="1.10.246.130">
    <property type="match status" value="1"/>
</dbReference>
<evidence type="ECO:0000256" key="5">
    <source>
        <dbReference type="PIRSR" id="PIRSR600101-2"/>
    </source>
</evidence>
<sequence>MGKQYRATTMSTKGMVTTPHYLASQASMSILQRGGNAIEAAIAAASTIGVVYPHMNGIGGDNFWLIYNAKTKQLKALNSSGRSGEKATIKFYKNQGLSIIPSRGALAANTVPGAIAGWGQAFEYGKSEMDGTLSWGSLLESAITYAKEGFPVTPSQAYWTDVNLDERDKEFRALGRFEEFKKVFLKNGKSYQAGEIMKQEDLARTLELVAQNGPDYFYNSELTERIVSDLQKYGGILTVDDFKRHTSDWVNPISVNYRQYKAYNMPPNTQGMASLSILNILNHIELRDIEEGSSTYYHVLVEAIKHAFKDRDQYLSDPEFVNIPVDDLLSPQHGLKLAEKIRNSERANELQLLDAKGDTVWFGIVDEYGNAVSMIQSIYHEFGSGFIPKDTGIVLQNRGSYFSLDENHVNALAPCKRTFHTLNPAMLLKNDKPTLVYGTMGGEGQPQTQAALVTRIVDYGMNVQEAIEAPRWLYGRTWGAASNSLKVESRIPQEVCNELKKMGHELEVLEEFTDIMGHAGAIFIDEQTNVKYGGADPRGDGMAIGY</sequence>
<dbReference type="PANTHER" id="PTHR43881:SF1">
    <property type="entry name" value="GAMMA-GLUTAMYLTRANSPEPTIDASE (AFU_ORTHOLOGUE AFUA_4G13580)"/>
    <property type="match status" value="1"/>
</dbReference>
<dbReference type="GO" id="GO:0006751">
    <property type="term" value="P:glutathione catabolic process"/>
    <property type="evidence" value="ECO:0007669"/>
    <property type="project" value="UniProtKB-UniRule"/>
</dbReference>
<evidence type="ECO:0000256" key="4">
    <source>
        <dbReference type="PIRSR" id="PIRSR600101-1"/>
    </source>
</evidence>
<proteinExistence type="inferred from homology"/>
<keyword evidence="6" id="KW-0865">Zymogen</keyword>
<dbReference type="AlphaFoldDB" id="A0A494Z8W1"/>
<dbReference type="NCBIfam" id="TIGR00066">
    <property type="entry name" value="g_glut_trans"/>
    <property type="match status" value="1"/>
</dbReference>
<dbReference type="Pfam" id="PF01019">
    <property type="entry name" value="G_glu_transpept"/>
    <property type="match status" value="1"/>
</dbReference>
<comment type="PTM">
    <text evidence="6">Cleaved by autocatalysis into a large and a small subunit.</text>
</comment>